<dbReference type="EMBL" id="HBUF01339121">
    <property type="protein sequence ID" value="CAG6699668.1"/>
    <property type="molecule type" value="Transcribed_RNA"/>
</dbReference>
<protein>
    <submittedName>
        <fullName evidence="1">Uncharacterized protein</fullName>
    </submittedName>
</protein>
<sequence length="118" mass="13464">MTDHLSNVLIDQNDINIITFDKLTESIFNVTYAGVLIHNKEVRLAMLVDLTNTTKEESHTSILISNNCQQFSFHSRMQCHFLDRLRTFFSSKFHKKVALGTSGVCFLSSCLVEFLLSC</sequence>
<organism evidence="1">
    <name type="scientific">Cacopsylla melanoneura</name>
    <dbReference type="NCBI Taxonomy" id="428564"/>
    <lineage>
        <taxon>Eukaryota</taxon>
        <taxon>Metazoa</taxon>
        <taxon>Ecdysozoa</taxon>
        <taxon>Arthropoda</taxon>
        <taxon>Hexapoda</taxon>
        <taxon>Insecta</taxon>
        <taxon>Pterygota</taxon>
        <taxon>Neoptera</taxon>
        <taxon>Paraneoptera</taxon>
        <taxon>Hemiptera</taxon>
        <taxon>Sternorrhyncha</taxon>
        <taxon>Psylloidea</taxon>
        <taxon>Psyllidae</taxon>
        <taxon>Psyllinae</taxon>
        <taxon>Cacopsylla</taxon>
    </lineage>
</organism>
<proteinExistence type="predicted"/>
<dbReference type="EMBL" id="HBUF01339133">
    <property type="protein sequence ID" value="CAG6699784.1"/>
    <property type="molecule type" value="Transcribed_RNA"/>
</dbReference>
<evidence type="ECO:0000313" key="1">
    <source>
        <dbReference type="EMBL" id="CAG6699696.1"/>
    </source>
</evidence>
<dbReference type="EMBL" id="HBUF01506922">
    <property type="protein sequence ID" value="CAG6745899.1"/>
    <property type="molecule type" value="Transcribed_RNA"/>
</dbReference>
<dbReference type="EMBL" id="HBUF01339125">
    <property type="protein sequence ID" value="CAG6699706.1"/>
    <property type="molecule type" value="Transcribed_RNA"/>
</dbReference>
<reference evidence="1" key="1">
    <citation type="submission" date="2021-05" db="EMBL/GenBank/DDBJ databases">
        <authorList>
            <person name="Alioto T."/>
            <person name="Alioto T."/>
            <person name="Gomez Garrido J."/>
        </authorList>
    </citation>
    <scope>NUCLEOTIDE SEQUENCE</scope>
</reference>
<dbReference type="EMBL" id="HBUF01339132">
    <property type="protein sequence ID" value="CAG6699774.1"/>
    <property type="molecule type" value="Transcribed_RNA"/>
</dbReference>
<dbReference type="EMBL" id="HBUF01339127">
    <property type="protein sequence ID" value="CAG6699726.1"/>
    <property type="molecule type" value="Transcribed_RNA"/>
</dbReference>
<dbReference type="EMBL" id="HBUF01339130">
    <property type="protein sequence ID" value="CAG6699756.1"/>
    <property type="molecule type" value="Transcribed_RNA"/>
</dbReference>
<dbReference type="EMBL" id="HBUF01339124">
    <property type="protein sequence ID" value="CAG6699696.1"/>
    <property type="molecule type" value="Transcribed_RNA"/>
</dbReference>
<dbReference type="AlphaFoldDB" id="A0A8D8U2U0"/>
<accession>A0A8D8U2U0</accession>
<dbReference type="EMBL" id="HBUF01339137">
    <property type="protein sequence ID" value="CAG6699824.1"/>
    <property type="molecule type" value="Transcribed_RNA"/>
</dbReference>
<dbReference type="EMBL" id="HBUF01339131">
    <property type="protein sequence ID" value="CAG6699766.1"/>
    <property type="molecule type" value="Transcribed_RNA"/>
</dbReference>
<dbReference type="EMBL" id="HBUF01339126">
    <property type="protein sequence ID" value="CAG6699716.1"/>
    <property type="molecule type" value="Transcribed_RNA"/>
</dbReference>
<dbReference type="EMBL" id="HBUF01339123">
    <property type="protein sequence ID" value="CAG6699686.1"/>
    <property type="molecule type" value="Transcribed_RNA"/>
</dbReference>
<dbReference type="EMBL" id="HBUF01339122">
    <property type="protein sequence ID" value="CAG6699678.1"/>
    <property type="molecule type" value="Transcribed_RNA"/>
</dbReference>
<name>A0A8D8U2U0_9HEMI</name>
<dbReference type="EMBL" id="HBUF01339136">
    <property type="protein sequence ID" value="CAG6699814.1"/>
    <property type="molecule type" value="Transcribed_RNA"/>
</dbReference>
<dbReference type="EMBL" id="HBUF01339134">
    <property type="protein sequence ID" value="CAG6699794.1"/>
    <property type="molecule type" value="Transcribed_RNA"/>
</dbReference>
<dbReference type="EMBL" id="HBUF01339128">
    <property type="protein sequence ID" value="CAG6699736.1"/>
    <property type="molecule type" value="Transcribed_RNA"/>
</dbReference>
<dbReference type="EMBL" id="HBUF01339135">
    <property type="protein sequence ID" value="CAG6699804.1"/>
    <property type="molecule type" value="Transcribed_RNA"/>
</dbReference>